<keyword evidence="13" id="KW-1185">Reference proteome</keyword>
<dbReference type="Gene3D" id="3.40.50.10260">
    <property type="entry name" value="YjeF N-terminal domain"/>
    <property type="match status" value="1"/>
</dbReference>
<evidence type="ECO:0000256" key="8">
    <source>
        <dbReference type="ARBA" id="ARBA00023027"/>
    </source>
</evidence>
<dbReference type="RefSeq" id="WP_058305330.1">
    <property type="nucleotide sequence ID" value="NZ_CABKVG010000006.1"/>
</dbReference>
<evidence type="ECO:0000256" key="4">
    <source>
        <dbReference type="ARBA" id="ARBA00022723"/>
    </source>
</evidence>
<dbReference type="NCBIfam" id="TIGR00197">
    <property type="entry name" value="yjeF_nterm"/>
    <property type="match status" value="1"/>
</dbReference>
<name>A0ABY4E690_9NEIS</name>
<dbReference type="PANTHER" id="PTHR13232:SF10">
    <property type="entry name" value="NAD(P)H-HYDRATE EPIMERASE"/>
    <property type="match status" value="1"/>
</dbReference>
<dbReference type="HAMAP" id="MF_01966">
    <property type="entry name" value="NADHX_epimerase"/>
    <property type="match status" value="1"/>
</dbReference>
<feature type="binding site" evidence="10">
    <location>
        <begin position="126"/>
        <end position="132"/>
    </location>
    <ligand>
        <name>(6S)-NADPHX</name>
        <dbReference type="ChEBI" id="CHEBI:64076"/>
    </ligand>
</feature>
<accession>A0ABY4E690</accession>
<organism evidence="12 13">
    <name type="scientific">Vitreoscilla massiliensis</name>
    <dbReference type="NCBI Taxonomy" id="1689272"/>
    <lineage>
        <taxon>Bacteria</taxon>
        <taxon>Pseudomonadati</taxon>
        <taxon>Pseudomonadota</taxon>
        <taxon>Betaproteobacteria</taxon>
        <taxon>Neisseriales</taxon>
        <taxon>Neisseriaceae</taxon>
        <taxon>Vitreoscilla</taxon>
    </lineage>
</organism>
<feature type="binding site" evidence="10">
    <location>
        <position position="122"/>
    </location>
    <ligand>
        <name>K(+)</name>
        <dbReference type="ChEBI" id="CHEBI:29103"/>
    </ligand>
</feature>
<evidence type="ECO:0000256" key="2">
    <source>
        <dbReference type="ARBA" id="ARBA00000909"/>
    </source>
</evidence>
<evidence type="ECO:0000256" key="7">
    <source>
        <dbReference type="ARBA" id="ARBA00022958"/>
    </source>
</evidence>
<comment type="catalytic activity">
    <reaction evidence="2 10">
        <text>(6R)-NADPHX = (6S)-NADPHX</text>
        <dbReference type="Rhea" id="RHEA:32227"/>
        <dbReference type="ChEBI" id="CHEBI:64076"/>
        <dbReference type="ChEBI" id="CHEBI:64077"/>
        <dbReference type="EC" id="5.1.99.6"/>
    </reaction>
</comment>
<evidence type="ECO:0000256" key="5">
    <source>
        <dbReference type="ARBA" id="ARBA00022741"/>
    </source>
</evidence>
<comment type="caution">
    <text evidence="10">Lacks conserved residue(s) required for the propagation of feature annotation.</text>
</comment>
<dbReference type="PANTHER" id="PTHR13232">
    <property type="entry name" value="NAD(P)H-HYDRATE EPIMERASE"/>
    <property type="match status" value="1"/>
</dbReference>
<comment type="cofactor">
    <cofactor evidence="10">
        <name>K(+)</name>
        <dbReference type="ChEBI" id="CHEBI:29103"/>
    </cofactor>
    <text evidence="10">Binds 1 potassium ion per subunit.</text>
</comment>
<evidence type="ECO:0000259" key="11">
    <source>
        <dbReference type="PROSITE" id="PS51385"/>
    </source>
</evidence>
<keyword evidence="5 10" id="KW-0547">Nucleotide-binding</keyword>
<feature type="binding site" evidence="10">
    <location>
        <position position="158"/>
    </location>
    <ligand>
        <name>K(+)</name>
        <dbReference type="ChEBI" id="CHEBI:29103"/>
    </ligand>
</feature>
<dbReference type="Proteomes" id="UP000832011">
    <property type="component" value="Chromosome"/>
</dbReference>
<sequence>MHTQPTVLSITQTRAAEQAAVDAGSSFAQLMETAGTAATQALLQRPANLQRVWILCGKGNNGGDGLVMARLLAQAGIHVTVSLVQDTVSTDLAAQNLAALPASVVVQAAALAVLAEYDCIIDAVFGIGFDGELSADLQALLHACSQRPALRVALDIPSGINADSGHIAAHSFQADVCYVFHSFKPAHTMPAVQKYCGEIEVLDIGM</sequence>
<dbReference type="InterPro" id="IPR004443">
    <property type="entry name" value="YjeF_N_dom"/>
</dbReference>
<dbReference type="PROSITE" id="PS51385">
    <property type="entry name" value="YJEF_N"/>
    <property type="match status" value="1"/>
</dbReference>
<feature type="binding site" evidence="10">
    <location>
        <position position="61"/>
    </location>
    <ligand>
        <name>K(+)</name>
        <dbReference type="ChEBI" id="CHEBI:29103"/>
    </ligand>
</feature>
<dbReference type="EC" id="5.1.99.6" evidence="3 10"/>
<keyword evidence="9 10" id="KW-0413">Isomerase</keyword>
<evidence type="ECO:0000313" key="12">
    <source>
        <dbReference type="EMBL" id="UOO90890.1"/>
    </source>
</evidence>
<evidence type="ECO:0000256" key="9">
    <source>
        <dbReference type="ARBA" id="ARBA00023235"/>
    </source>
</evidence>
<dbReference type="InterPro" id="IPR032976">
    <property type="entry name" value="YJEFN_prot_NAXE-like"/>
</dbReference>
<dbReference type="GO" id="GO:0052856">
    <property type="term" value="F:NAD(P)HX epimerase activity"/>
    <property type="evidence" value="ECO:0007669"/>
    <property type="project" value="UniProtKB-EC"/>
</dbReference>
<comment type="function">
    <text evidence="10">Catalyzes the epimerization of the S- and R-forms of NAD(P)HX, a damaged form of NAD(P)H that is a result of enzymatic or heat-dependent hydration. This is a prerequisite for the S-specific NAD(P)H-hydrate dehydratase to allow the repair of both epimers of NAD(P)HX.</text>
</comment>
<evidence type="ECO:0000256" key="6">
    <source>
        <dbReference type="ARBA" id="ARBA00022857"/>
    </source>
</evidence>
<evidence type="ECO:0000256" key="10">
    <source>
        <dbReference type="HAMAP-Rule" id="MF_01966"/>
    </source>
</evidence>
<gene>
    <name evidence="10" type="primary">nnrE</name>
    <name evidence="12" type="ORF">LVJ82_07990</name>
</gene>
<protein>
    <recommendedName>
        <fullName evidence="3 10">NAD(P)H-hydrate epimerase</fullName>
        <ecNumber evidence="3 10">5.1.99.6</ecNumber>
    </recommendedName>
    <alternativeName>
        <fullName evidence="10">NAD(P)HX epimerase</fullName>
    </alternativeName>
</protein>
<keyword evidence="6 10" id="KW-0521">NADP</keyword>
<evidence type="ECO:0000256" key="3">
    <source>
        <dbReference type="ARBA" id="ARBA00012228"/>
    </source>
</evidence>
<evidence type="ECO:0000256" key="1">
    <source>
        <dbReference type="ARBA" id="ARBA00000013"/>
    </source>
</evidence>
<evidence type="ECO:0000313" key="13">
    <source>
        <dbReference type="Proteomes" id="UP000832011"/>
    </source>
</evidence>
<keyword evidence="7 10" id="KW-0630">Potassium</keyword>
<dbReference type="SUPFAM" id="SSF64153">
    <property type="entry name" value="YjeF N-terminal domain-like"/>
    <property type="match status" value="1"/>
</dbReference>
<feature type="binding site" evidence="10">
    <location>
        <begin position="60"/>
        <end position="64"/>
    </location>
    <ligand>
        <name>(6S)-NADPHX</name>
        <dbReference type="ChEBI" id="CHEBI:64076"/>
    </ligand>
</feature>
<keyword evidence="8 10" id="KW-0520">NAD</keyword>
<dbReference type="InterPro" id="IPR036652">
    <property type="entry name" value="YjeF_N_dom_sf"/>
</dbReference>
<proteinExistence type="inferred from homology"/>
<keyword evidence="4 10" id="KW-0479">Metal-binding</keyword>
<comment type="catalytic activity">
    <reaction evidence="1 10">
        <text>(6R)-NADHX = (6S)-NADHX</text>
        <dbReference type="Rhea" id="RHEA:32215"/>
        <dbReference type="ChEBI" id="CHEBI:64074"/>
        <dbReference type="ChEBI" id="CHEBI:64075"/>
        <dbReference type="EC" id="5.1.99.6"/>
    </reaction>
</comment>
<dbReference type="EMBL" id="CP091511">
    <property type="protein sequence ID" value="UOO90890.1"/>
    <property type="molecule type" value="Genomic_DNA"/>
</dbReference>
<reference evidence="12 13" key="1">
    <citation type="journal article" date="2022" name="Res Sq">
        <title>Evolution of multicellular longitudinally dividing oral cavity symbionts (Neisseriaceae).</title>
        <authorList>
            <person name="Nyongesa S."/>
            <person name="Weber P."/>
            <person name="Bernet E."/>
            <person name="Pullido F."/>
            <person name="Nieckarz M."/>
            <person name="Delaby M."/>
            <person name="Nieves C."/>
            <person name="Viehboeck T."/>
            <person name="Krause N."/>
            <person name="Rivera-Millot A."/>
            <person name="Nakamura A."/>
            <person name="Vischer N."/>
            <person name="VanNieuwenhze M."/>
            <person name="Brun Y."/>
            <person name="Cava F."/>
            <person name="Bulgheresi S."/>
            <person name="Veyrier F."/>
        </authorList>
    </citation>
    <scope>NUCLEOTIDE SEQUENCE [LARGE SCALE GENOMIC DNA]</scope>
    <source>
        <strain evidence="12 13">SN4</strain>
    </source>
</reference>
<feature type="binding site" evidence="10">
    <location>
        <position position="155"/>
    </location>
    <ligand>
        <name>(6S)-NADPHX</name>
        <dbReference type="ChEBI" id="CHEBI:64076"/>
    </ligand>
</feature>
<comment type="similarity">
    <text evidence="10">Belongs to the NnrE/AIBP family.</text>
</comment>
<dbReference type="Pfam" id="PF03853">
    <property type="entry name" value="YjeF_N"/>
    <property type="match status" value="1"/>
</dbReference>
<feature type="domain" description="YjeF N-terminal" evidence="11">
    <location>
        <begin position="13"/>
        <end position="206"/>
    </location>
</feature>